<proteinExistence type="predicted"/>
<feature type="compositionally biased region" description="Basic residues" evidence="1">
    <location>
        <begin position="300"/>
        <end position="312"/>
    </location>
</feature>
<comment type="caution">
    <text evidence="3">The sequence shown here is derived from an EMBL/GenBank/DDBJ whole genome shotgun (WGS) entry which is preliminary data.</text>
</comment>
<feature type="region of interest" description="Disordered" evidence="1">
    <location>
        <begin position="279"/>
        <end position="312"/>
    </location>
</feature>
<feature type="compositionally biased region" description="Basic and acidic residues" evidence="1">
    <location>
        <begin position="46"/>
        <end position="66"/>
    </location>
</feature>
<feature type="region of interest" description="Disordered" evidence="1">
    <location>
        <begin position="38"/>
        <end position="227"/>
    </location>
</feature>
<reference evidence="3" key="1">
    <citation type="journal article" date="2021" name="Proc. Natl. Acad. Sci. U.S.A.">
        <title>Three genomes in the algal genus Volvox reveal the fate of a haploid sex-determining region after a transition to homothallism.</title>
        <authorList>
            <person name="Yamamoto K."/>
            <person name="Hamaji T."/>
            <person name="Kawai-Toyooka H."/>
            <person name="Matsuzaki R."/>
            <person name="Takahashi F."/>
            <person name="Nishimura Y."/>
            <person name="Kawachi M."/>
            <person name="Noguchi H."/>
            <person name="Minakuchi Y."/>
            <person name="Umen J.G."/>
            <person name="Toyoda A."/>
            <person name="Nozaki H."/>
        </authorList>
    </citation>
    <scope>NUCLEOTIDE SEQUENCE</scope>
    <source>
        <strain evidence="3">NIES-3780</strain>
    </source>
</reference>
<name>A0A8J4F9S7_9CHLO</name>
<evidence type="ECO:0000313" key="4">
    <source>
        <dbReference type="Proteomes" id="UP000747399"/>
    </source>
</evidence>
<protein>
    <submittedName>
        <fullName evidence="3">Uncharacterized protein</fullName>
    </submittedName>
</protein>
<evidence type="ECO:0000313" key="3">
    <source>
        <dbReference type="EMBL" id="GIL62986.1"/>
    </source>
</evidence>
<evidence type="ECO:0000256" key="2">
    <source>
        <dbReference type="SAM" id="SignalP"/>
    </source>
</evidence>
<evidence type="ECO:0000256" key="1">
    <source>
        <dbReference type="SAM" id="MobiDB-lite"/>
    </source>
</evidence>
<feature type="compositionally biased region" description="Acidic residues" evidence="1">
    <location>
        <begin position="174"/>
        <end position="193"/>
    </location>
</feature>
<feature type="compositionally biased region" description="Basic and acidic residues" evidence="1">
    <location>
        <begin position="82"/>
        <end position="95"/>
    </location>
</feature>
<dbReference type="AlphaFoldDB" id="A0A8J4F9S7"/>
<organism evidence="3 4">
    <name type="scientific">Volvox africanus</name>
    <dbReference type="NCBI Taxonomy" id="51714"/>
    <lineage>
        <taxon>Eukaryota</taxon>
        <taxon>Viridiplantae</taxon>
        <taxon>Chlorophyta</taxon>
        <taxon>core chlorophytes</taxon>
        <taxon>Chlorophyceae</taxon>
        <taxon>CS clade</taxon>
        <taxon>Chlamydomonadales</taxon>
        <taxon>Volvocaceae</taxon>
        <taxon>Volvox</taxon>
    </lineage>
</organism>
<keyword evidence="2" id="KW-0732">Signal</keyword>
<gene>
    <name evidence="3" type="ORF">Vafri_17137</name>
</gene>
<dbReference type="Proteomes" id="UP000747399">
    <property type="component" value="Unassembled WGS sequence"/>
</dbReference>
<sequence>MCIFATRIRARKLLCAALLVAIALAQGSSGRDITTANVNRQLLSRGNDRGDKRPTGAGRNDDHPEHNSTLPGRPELNGTHHNFNETHHNFNETRPEFNGTRPELNGTYHDFNETRPEFNGTRPDCNGTVLINATRPLARPPTSGRGGYGKGKGRDLLSKDEDHGRSSSFGPKAEEDDDDDEDEEDDDSEDDDKWAEHNSTFPGRPDFNGTNHDFNETHHNFNGTRPELNGTYHDFNETHHNFNGTRPELNGTYHDFNETRPEFNGTRPEFKGIVPVNVTRPLARPPTSGRGGHGKDGKGHGRRLLRHTGRLF</sequence>
<feature type="chain" id="PRO_5035269875" evidence="2">
    <location>
        <begin position="31"/>
        <end position="312"/>
    </location>
</feature>
<dbReference type="EMBL" id="BNCO01000054">
    <property type="protein sequence ID" value="GIL62986.1"/>
    <property type="molecule type" value="Genomic_DNA"/>
</dbReference>
<feature type="compositionally biased region" description="Basic and acidic residues" evidence="1">
    <location>
        <begin position="152"/>
        <end position="165"/>
    </location>
</feature>
<feature type="signal peptide" evidence="2">
    <location>
        <begin position="1"/>
        <end position="30"/>
    </location>
</feature>
<accession>A0A8J4F9S7</accession>
<keyword evidence="4" id="KW-1185">Reference proteome</keyword>